<proteinExistence type="predicted"/>
<protein>
    <submittedName>
        <fullName evidence="2">DUF177 domain-containing protein</fullName>
    </submittedName>
</protein>
<feature type="compositionally biased region" description="Acidic residues" evidence="1">
    <location>
        <begin position="98"/>
        <end position="111"/>
    </location>
</feature>
<sequence>MNPEFSRRLALAHVPAEGVAMRLEAAASDREALSRRLGLLALHVLQADLRLIPDEEGAILVTGRLTAELEQECGVTLVPVHQSVAEEVAWRLLPEGVEPSDGEDDPDDIESEQGVADLGEALAQQLSLAIDPYPRAPGAALPEGVDDRETHGPFAALLKLRRP</sequence>
<dbReference type="EMBL" id="JAHCDA010000004">
    <property type="protein sequence ID" value="MBS7813151.1"/>
    <property type="molecule type" value="Genomic_DNA"/>
</dbReference>
<reference evidence="2 3" key="1">
    <citation type="submission" date="2021-05" db="EMBL/GenBank/DDBJ databases">
        <title>Roseococcus sp. XZZS9, whole genome shotgun sequencing project.</title>
        <authorList>
            <person name="Zhao G."/>
            <person name="Shen L."/>
        </authorList>
    </citation>
    <scope>NUCLEOTIDE SEQUENCE [LARGE SCALE GENOMIC DNA]</scope>
    <source>
        <strain evidence="2 3">XZZS9</strain>
    </source>
</reference>
<dbReference type="RefSeq" id="WP_213671849.1">
    <property type="nucleotide sequence ID" value="NZ_JAHCDA010000004.1"/>
</dbReference>
<accession>A0ABS5QHH1</accession>
<dbReference type="InterPro" id="IPR003772">
    <property type="entry name" value="YceD"/>
</dbReference>
<keyword evidence="3" id="KW-1185">Reference proteome</keyword>
<feature type="region of interest" description="Disordered" evidence="1">
    <location>
        <begin position="133"/>
        <end position="163"/>
    </location>
</feature>
<comment type="caution">
    <text evidence="2">The sequence shown here is derived from an EMBL/GenBank/DDBJ whole genome shotgun (WGS) entry which is preliminary data.</text>
</comment>
<organism evidence="2 3">
    <name type="scientific">Roseococcus pinisoli</name>
    <dbReference type="NCBI Taxonomy" id="2835040"/>
    <lineage>
        <taxon>Bacteria</taxon>
        <taxon>Pseudomonadati</taxon>
        <taxon>Pseudomonadota</taxon>
        <taxon>Alphaproteobacteria</taxon>
        <taxon>Acetobacterales</taxon>
        <taxon>Roseomonadaceae</taxon>
        <taxon>Roseococcus</taxon>
    </lineage>
</organism>
<evidence type="ECO:0000256" key="1">
    <source>
        <dbReference type="SAM" id="MobiDB-lite"/>
    </source>
</evidence>
<feature type="region of interest" description="Disordered" evidence="1">
    <location>
        <begin position="95"/>
        <end position="116"/>
    </location>
</feature>
<gene>
    <name evidence="2" type="ORF">KHU32_19555</name>
</gene>
<evidence type="ECO:0000313" key="2">
    <source>
        <dbReference type="EMBL" id="MBS7813151.1"/>
    </source>
</evidence>
<evidence type="ECO:0000313" key="3">
    <source>
        <dbReference type="Proteomes" id="UP000766336"/>
    </source>
</evidence>
<dbReference type="Proteomes" id="UP000766336">
    <property type="component" value="Unassembled WGS sequence"/>
</dbReference>
<dbReference type="Pfam" id="PF02620">
    <property type="entry name" value="YceD"/>
    <property type="match status" value="1"/>
</dbReference>
<name>A0ABS5QHH1_9PROT</name>